<accession>A0ABP5QU17</accession>
<keyword evidence="1" id="KW-0175">Coiled coil</keyword>
<name>A0ABP5QU17_9MICO</name>
<protein>
    <recommendedName>
        <fullName evidence="2">Spore protein YkvP/CgeB glycosyl transferase-like domain-containing protein</fullName>
    </recommendedName>
</protein>
<reference evidence="4" key="1">
    <citation type="journal article" date="2019" name="Int. J. Syst. Evol. Microbiol.">
        <title>The Global Catalogue of Microorganisms (GCM) 10K type strain sequencing project: providing services to taxonomists for standard genome sequencing and annotation.</title>
        <authorList>
            <consortium name="The Broad Institute Genomics Platform"/>
            <consortium name="The Broad Institute Genome Sequencing Center for Infectious Disease"/>
            <person name="Wu L."/>
            <person name="Ma J."/>
        </authorList>
    </citation>
    <scope>NUCLEOTIDE SEQUENCE [LARGE SCALE GENOMIC DNA]</scope>
    <source>
        <strain evidence="4">JCM 16117</strain>
    </source>
</reference>
<evidence type="ECO:0000313" key="3">
    <source>
        <dbReference type="EMBL" id="GAA2242290.1"/>
    </source>
</evidence>
<evidence type="ECO:0000259" key="2">
    <source>
        <dbReference type="Pfam" id="PF13524"/>
    </source>
</evidence>
<evidence type="ECO:0000313" key="4">
    <source>
        <dbReference type="Proteomes" id="UP001500929"/>
    </source>
</evidence>
<dbReference type="SUPFAM" id="SSF53756">
    <property type="entry name" value="UDP-Glycosyltransferase/glycogen phosphorylase"/>
    <property type="match status" value="1"/>
</dbReference>
<dbReference type="InterPro" id="IPR055259">
    <property type="entry name" value="YkvP/CgeB_Glyco_trans-like"/>
</dbReference>
<comment type="caution">
    <text evidence="3">The sequence shown here is derived from an EMBL/GenBank/DDBJ whole genome shotgun (WGS) entry which is preliminary data.</text>
</comment>
<keyword evidence="4" id="KW-1185">Reference proteome</keyword>
<organism evidence="3 4">
    <name type="scientific">Herbiconiux moechotypicola</name>
    <dbReference type="NCBI Taxonomy" id="637393"/>
    <lineage>
        <taxon>Bacteria</taxon>
        <taxon>Bacillati</taxon>
        <taxon>Actinomycetota</taxon>
        <taxon>Actinomycetes</taxon>
        <taxon>Micrococcales</taxon>
        <taxon>Microbacteriaceae</taxon>
        <taxon>Herbiconiux</taxon>
    </lineage>
</organism>
<dbReference type="EMBL" id="BAAAQY010000009">
    <property type="protein sequence ID" value="GAA2242290.1"/>
    <property type="molecule type" value="Genomic_DNA"/>
</dbReference>
<feature type="coiled-coil region" evidence="1">
    <location>
        <begin position="360"/>
        <end position="420"/>
    </location>
</feature>
<gene>
    <name evidence="3" type="ORF">GCM10009851_29510</name>
</gene>
<proteinExistence type="predicted"/>
<dbReference type="Proteomes" id="UP001500929">
    <property type="component" value="Unassembled WGS sequence"/>
</dbReference>
<feature type="domain" description="Spore protein YkvP/CgeB glycosyl transferase-like" evidence="2">
    <location>
        <begin position="183"/>
        <end position="293"/>
    </location>
</feature>
<dbReference type="Pfam" id="PF13524">
    <property type="entry name" value="Glyco_trans_1_2"/>
    <property type="match status" value="1"/>
</dbReference>
<evidence type="ECO:0000256" key="1">
    <source>
        <dbReference type="SAM" id="Coils"/>
    </source>
</evidence>
<sequence length="420" mass="45598">MFAVSTDDLSEGRGDVYVALGLAKELSHRGWGVALWPMSRWGDDMPEQTTVVIAMVESFVPGLVPTGAARIAWVRNWTSTWMDLPYLQAFDAVWASSTRSAAALAERYHGEVAVVPIATDTALFRPGTGEPTRSVVLTANHWGSGRDLDEVVPLLAQEFDVTWYGQGAETPGTAGADSGSPLRLGAVPFFELPAIYSDALVVLDDLIPQAKAYGSQNSRLFESIASGAVVVTNTADGLDDLGLGEVPSYRDGAELVSIVRGLAENRAETAALQQRLAGVVTNRHSFAVRADEVEPLLETAVARAAGRDRTDDFLLAWAARERWEAIAQATSSRINHEALQTSLWEAHDLRGRLEAAGSELDDQRAAVSGLESRLVEAETAVQSERQQLEAYRSSRLHRAADRAQAVVRRARAAARRLRRR</sequence>